<evidence type="ECO:0000313" key="2">
    <source>
        <dbReference type="EMBL" id="QEX16825.1"/>
    </source>
</evidence>
<proteinExistence type="predicted"/>
<feature type="region of interest" description="Disordered" evidence="1">
    <location>
        <begin position="1"/>
        <end position="118"/>
    </location>
</feature>
<reference evidence="2 3" key="1">
    <citation type="submission" date="2019-08" db="EMBL/GenBank/DDBJ databases">
        <title>Hyperibacter terrae gen. nov., sp. nov. and Hyperibacter viscosus sp. nov., two new members in the family Rhodospirillaceae isolated from the rhizosphere of Hypericum perforatum.</title>
        <authorList>
            <person name="Noviana Z."/>
        </authorList>
    </citation>
    <scope>NUCLEOTIDE SEQUENCE [LARGE SCALE GENOMIC DNA]</scope>
    <source>
        <strain evidence="2 3">R5913</strain>
    </source>
</reference>
<accession>A0A5J6MK08</accession>
<dbReference type="Proteomes" id="UP000326202">
    <property type="component" value="Chromosome"/>
</dbReference>
<feature type="compositionally biased region" description="Polar residues" evidence="1">
    <location>
        <begin position="108"/>
        <end position="118"/>
    </location>
</feature>
<gene>
    <name evidence="2" type="ORF">FRZ44_21200</name>
</gene>
<feature type="compositionally biased region" description="Basic and acidic residues" evidence="1">
    <location>
        <begin position="87"/>
        <end position="107"/>
    </location>
</feature>
<sequence>MGPRKRAYRAAGRDRRGGPESSGGLEPGWSGRHLGNRDKQGTNDQGEVGRSGAATGMAERSAEAGPGHGDGRGIAGFVGPGGGLFFLERRAAAGEHDGNGAREHDSNGTRSHQFQYRQ</sequence>
<dbReference type="KEGG" id="htq:FRZ44_21200"/>
<name>A0A5J6MK08_9PROT</name>
<organism evidence="2 3">
    <name type="scientific">Hypericibacter terrae</name>
    <dbReference type="NCBI Taxonomy" id="2602015"/>
    <lineage>
        <taxon>Bacteria</taxon>
        <taxon>Pseudomonadati</taxon>
        <taxon>Pseudomonadota</taxon>
        <taxon>Alphaproteobacteria</taxon>
        <taxon>Rhodospirillales</taxon>
        <taxon>Dongiaceae</taxon>
        <taxon>Hypericibacter</taxon>
    </lineage>
</organism>
<keyword evidence="3" id="KW-1185">Reference proteome</keyword>
<dbReference type="EMBL" id="CP042906">
    <property type="protein sequence ID" value="QEX16825.1"/>
    <property type="molecule type" value="Genomic_DNA"/>
</dbReference>
<evidence type="ECO:0000256" key="1">
    <source>
        <dbReference type="SAM" id="MobiDB-lite"/>
    </source>
</evidence>
<feature type="compositionally biased region" description="Low complexity" evidence="1">
    <location>
        <begin position="22"/>
        <end position="31"/>
    </location>
</feature>
<protein>
    <submittedName>
        <fullName evidence="2">Uncharacterized protein</fullName>
    </submittedName>
</protein>
<evidence type="ECO:0000313" key="3">
    <source>
        <dbReference type="Proteomes" id="UP000326202"/>
    </source>
</evidence>
<dbReference type="AlphaFoldDB" id="A0A5J6MK08"/>
<feature type="compositionally biased region" description="Gly residues" evidence="1">
    <location>
        <begin position="66"/>
        <end position="84"/>
    </location>
</feature>